<keyword evidence="1" id="KW-0812">Transmembrane</keyword>
<evidence type="ECO:0000256" key="1">
    <source>
        <dbReference type="SAM" id="Phobius"/>
    </source>
</evidence>
<feature type="non-terminal residue" evidence="2">
    <location>
        <position position="186"/>
    </location>
</feature>
<reference evidence="2" key="1">
    <citation type="submission" date="2021-02" db="EMBL/GenBank/DDBJ databases">
        <authorList>
            <person name="Nowell W R."/>
        </authorList>
    </citation>
    <scope>NUCLEOTIDE SEQUENCE</scope>
</reference>
<dbReference type="Proteomes" id="UP000663873">
    <property type="component" value="Unassembled WGS sequence"/>
</dbReference>
<accession>A0A821MWC1</accession>
<keyword evidence="3" id="KW-1185">Reference proteome</keyword>
<name>A0A821MWC1_9BILA</name>
<comment type="caution">
    <text evidence="2">The sequence shown here is derived from an EMBL/GenBank/DDBJ whole genome shotgun (WGS) entry which is preliminary data.</text>
</comment>
<keyword evidence="1" id="KW-1133">Transmembrane helix</keyword>
<dbReference type="AlphaFoldDB" id="A0A821MWC1"/>
<feature type="non-terminal residue" evidence="2">
    <location>
        <position position="1"/>
    </location>
</feature>
<sequence>ELTMVTFCQFLANITLNRCHLVENSNTCRCAGDIIRPISPKVAPGSAPDIMSSEVFLIFFVLAIWLSAIGFCLNQYKSLRRLETQVHYCVNRKDPLNIGDIKIVAREQDSIIYKKKRYSTLLDTHVNTEELKNINYVQQYLPKNPSATIPSTLSNSAINQVDLPDNTPVSIVVGFNSTNTTPSSNR</sequence>
<protein>
    <submittedName>
        <fullName evidence="2">Uncharacterized protein</fullName>
    </submittedName>
</protein>
<keyword evidence="1" id="KW-0472">Membrane</keyword>
<evidence type="ECO:0000313" key="2">
    <source>
        <dbReference type="EMBL" id="CAF4773615.1"/>
    </source>
</evidence>
<organism evidence="2 3">
    <name type="scientific">Rotaria socialis</name>
    <dbReference type="NCBI Taxonomy" id="392032"/>
    <lineage>
        <taxon>Eukaryota</taxon>
        <taxon>Metazoa</taxon>
        <taxon>Spiralia</taxon>
        <taxon>Gnathifera</taxon>
        <taxon>Rotifera</taxon>
        <taxon>Eurotatoria</taxon>
        <taxon>Bdelloidea</taxon>
        <taxon>Philodinida</taxon>
        <taxon>Philodinidae</taxon>
        <taxon>Rotaria</taxon>
    </lineage>
</organism>
<feature type="transmembrane region" description="Helical" evidence="1">
    <location>
        <begin position="55"/>
        <end position="73"/>
    </location>
</feature>
<proteinExistence type="predicted"/>
<evidence type="ECO:0000313" key="3">
    <source>
        <dbReference type="Proteomes" id="UP000663873"/>
    </source>
</evidence>
<dbReference type="EMBL" id="CAJOBP010043437">
    <property type="protein sequence ID" value="CAF4773615.1"/>
    <property type="molecule type" value="Genomic_DNA"/>
</dbReference>
<gene>
    <name evidence="2" type="ORF">UJA718_LOCUS40029</name>
</gene>